<dbReference type="PROSITE" id="PS50918">
    <property type="entry name" value="WWE"/>
    <property type="match status" value="1"/>
</dbReference>
<keyword evidence="4" id="KW-0808">Transferase</keyword>
<dbReference type="Pfam" id="PF23466">
    <property type="entry name" value="WWE_4"/>
    <property type="match status" value="1"/>
</dbReference>
<dbReference type="Pfam" id="PF02825">
    <property type="entry name" value="WWE"/>
    <property type="match status" value="1"/>
</dbReference>
<evidence type="ECO:0000259" key="6">
    <source>
        <dbReference type="PROSITE" id="PS51059"/>
    </source>
</evidence>
<evidence type="ECO:0000313" key="7">
    <source>
        <dbReference type="Proteomes" id="UP000008143"/>
    </source>
</evidence>
<dbReference type="InterPro" id="IPR051712">
    <property type="entry name" value="ARTD-AVP"/>
</dbReference>
<dbReference type="EC" id="2.4.2.-" evidence="4"/>
<dbReference type="InterPro" id="IPR037197">
    <property type="entry name" value="WWE_dom_sf"/>
</dbReference>
<evidence type="ECO:0000256" key="4">
    <source>
        <dbReference type="RuleBase" id="RU362114"/>
    </source>
</evidence>
<dbReference type="GO" id="GO:0003950">
    <property type="term" value="F:NAD+ poly-ADP-ribosyltransferase activity"/>
    <property type="evidence" value="ECO:0007669"/>
    <property type="project" value="UniProtKB-UniRule"/>
</dbReference>
<reference evidence="8" key="1">
    <citation type="submission" date="2025-08" db="UniProtKB">
        <authorList>
            <consortium name="RefSeq"/>
        </authorList>
    </citation>
    <scope>IDENTIFICATION</scope>
    <source>
        <strain evidence="8">Nigerian</strain>
        <tissue evidence="8">Liver and blood</tissue>
    </source>
</reference>
<keyword evidence="2" id="KW-0539">Nucleus</keyword>
<dbReference type="SUPFAM" id="SSF117839">
    <property type="entry name" value="WWE domain"/>
    <property type="match status" value="1"/>
</dbReference>
<dbReference type="PANTHER" id="PTHR45740">
    <property type="entry name" value="POLY [ADP-RIBOSE] POLYMERASE"/>
    <property type="match status" value="1"/>
</dbReference>
<gene>
    <name evidence="9" type="primary">parp12.3</name>
    <name evidence="8" type="synonym">parp12</name>
</gene>
<comment type="subcellular location">
    <subcellularLocation>
        <location evidence="1">Nucleus</location>
    </subcellularLocation>
</comment>
<dbReference type="Gene3D" id="3.90.228.10">
    <property type="match status" value="1"/>
</dbReference>
<dbReference type="KEGG" id="xtr:100327239"/>
<dbReference type="RefSeq" id="XP_031754426.1">
    <property type="nucleotide sequence ID" value="XM_031898566.1"/>
</dbReference>
<dbReference type="PROSITE" id="PS51059">
    <property type="entry name" value="PARP_CATALYTIC"/>
    <property type="match status" value="1"/>
</dbReference>
<evidence type="ECO:0000256" key="1">
    <source>
        <dbReference type="ARBA" id="ARBA00004123"/>
    </source>
</evidence>
<dbReference type="Gene3D" id="3.30.720.50">
    <property type="match status" value="1"/>
</dbReference>
<dbReference type="Pfam" id="PF00644">
    <property type="entry name" value="PARP"/>
    <property type="match status" value="1"/>
</dbReference>
<keyword evidence="7" id="KW-1185">Reference proteome</keyword>
<dbReference type="SUPFAM" id="SSF56399">
    <property type="entry name" value="ADP-ribosylation"/>
    <property type="match status" value="1"/>
</dbReference>
<dbReference type="PANTHER" id="PTHR45740:SF20">
    <property type="entry name" value="POLY [ADP-RIBOSE] POLYMERASE"/>
    <property type="match status" value="1"/>
</dbReference>
<proteinExistence type="inferred from homology"/>
<dbReference type="AlphaFoldDB" id="A0A8J1JCR5"/>
<dbReference type="CDD" id="cd01439">
    <property type="entry name" value="TCCD_inducible_PARP_like"/>
    <property type="match status" value="1"/>
</dbReference>
<dbReference type="OrthoDB" id="6133115at2759"/>
<accession>A0A8J1JCR5</accession>
<evidence type="ECO:0000256" key="3">
    <source>
        <dbReference type="ARBA" id="ARBA00024347"/>
    </source>
</evidence>
<dbReference type="Proteomes" id="UP000008143">
    <property type="component" value="Chromosome 3"/>
</dbReference>
<dbReference type="OMA" id="HVPAICE"/>
<feature type="domain" description="PARP catalytic" evidence="6">
    <location>
        <begin position="213"/>
        <end position="417"/>
    </location>
</feature>
<dbReference type="CTD" id="100327239"/>
<comment type="similarity">
    <text evidence="3">Belongs to the ARTD/PARP family.</text>
</comment>
<dbReference type="InterPro" id="IPR004170">
    <property type="entry name" value="WWE_dom"/>
</dbReference>
<feature type="domain" description="WWE" evidence="5">
    <location>
        <begin position="97"/>
        <end position="183"/>
    </location>
</feature>
<organism evidence="7 8">
    <name type="scientific">Xenopus tropicalis</name>
    <name type="common">Western clawed frog</name>
    <name type="synonym">Silurana tropicalis</name>
    <dbReference type="NCBI Taxonomy" id="8364"/>
    <lineage>
        <taxon>Eukaryota</taxon>
        <taxon>Metazoa</taxon>
        <taxon>Chordata</taxon>
        <taxon>Craniata</taxon>
        <taxon>Vertebrata</taxon>
        <taxon>Euteleostomi</taxon>
        <taxon>Amphibia</taxon>
        <taxon>Batrachia</taxon>
        <taxon>Anura</taxon>
        <taxon>Pipoidea</taxon>
        <taxon>Pipidae</taxon>
        <taxon>Xenopodinae</taxon>
        <taxon>Xenopus</taxon>
        <taxon>Silurana</taxon>
    </lineage>
</organism>
<protein>
    <recommendedName>
        <fullName evidence="4">Poly [ADP-ribose] polymerase</fullName>
        <shortName evidence="4">PARP</shortName>
        <ecNumber evidence="4">2.4.2.-</ecNumber>
    </recommendedName>
</protein>
<keyword evidence="4" id="KW-0520">NAD</keyword>
<dbReference type="InterPro" id="IPR012317">
    <property type="entry name" value="Poly(ADP-ribose)pol_cat_dom"/>
</dbReference>
<dbReference type="Xenbase" id="XB-GENE-5995486">
    <property type="gene designation" value="parp12.3"/>
</dbReference>
<evidence type="ECO:0000313" key="9">
    <source>
        <dbReference type="Xenbase" id="XB-GENE-5995486"/>
    </source>
</evidence>
<evidence type="ECO:0000256" key="2">
    <source>
        <dbReference type="ARBA" id="ARBA00023242"/>
    </source>
</evidence>
<sequence length="417" mass="48285">MLSAYEDREGASGDPKNVICLHHIWNYCMLGTDCGEMHYPLPYRWQQLVGTEWQDFTDMEAAERAFCHPENDSYVGVDFETMTYGTSLIRRLSTASSVTQPPESVLTTDWIWYWQDELGSWIEYGKPNSAMVSASITSALLENHYLERKSTVQFQAGSQYYEIKFREMIQRNCNYETPRRVRRRPTYRSSQDVQKLRGTTKQIVSSSPLNGNYPSNWDASALPDIGYKLVSVPETSHEYLQIFILFDRTMSGQTVRVQRIQNKSLWEVYQWQKLQMQKANPGKAVEEMQLFHGTDPSHREAICHQNFDWRMCGTNGTVYGEGSYFARDASYSHNYSVPTATGRRMMFVARVLVGDYVTGDPTMKRPPPRPGSATQCYDSCVDRLPDPTIFVVFEKHQIYPEYLLEYEPRNIEMCCII</sequence>
<evidence type="ECO:0000259" key="5">
    <source>
        <dbReference type="PROSITE" id="PS50918"/>
    </source>
</evidence>
<evidence type="ECO:0000313" key="8">
    <source>
        <dbReference type="RefSeq" id="XP_031754426.1"/>
    </source>
</evidence>
<dbReference type="GO" id="GO:0005634">
    <property type="term" value="C:nucleus"/>
    <property type="evidence" value="ECO:0007669"/>
    <property type="project" value="UniProtKB-SubCell"/>
</dbReference>
<keyword evidence="4" id="KW-0328">Glycosyltransferase</keyword>
<dbReference type="AGR" id="Xenbase:XB-GENE-5995486"/>
<name>A0A8J1JCR5_XENTR</name>